<dbReference type="InterPro" id="IPR022625">
    <property type="entry name" value="TypeI_RM_Rsu_C"/>
</dbReference>
<dbReference type="AlphaFoldDB" id="A0A3B0QAS6"/>
<feature type="domain" description="Type I restriction enzyme R protein C-terminal" evidence="1">
    <location>
        <begin position="2"/>
        <end position="137"/>
    </location>
</feature>
<dbReference type="Proteomes" id="UP000257559">
    <property type="component" value="Chromosome"/>
</dbReference>
<evidence type="ECO:0000259" key="1">
    <source>
        <dbReference type="Pfam" id="PF12008"/>
    </source>
</evidence>
<feature type="non-terminal residue" evidence="2">
    <location>
        <position position="139"/>
    </location>
</feature>
<organism evidence="2 3">
    <name type="scientific">Mycoplasmopsis edwardii</name>
    <dbReference type="NCBI Taxonomy" id="53558"/>
    <lineage>
        <taxon>Bacteria</taxon>
        <taxon>Bacillati</taxon>
        <taxon>Mycoplasmatota</taxon>
        <taxon>Mycoplasmoidales</taxon>
        <taxon>Metamycoplasmataceae</taxon>
        <taxon>Mycoplasmopsis</taxon>
    </lineage>
</organism>
<name>A0A3B0QAS6_9BACT</name>
<dbReference type="KEGG" id="medw:NCTC10132_00472"/>
<accession>A0A3B0QAS6</accession>
<keyword evidence="2" id="KW-0378">Hydrolase</keyword>
<sequence length="139" mass="16708">MKAFYLDFKNQFKNEERSRQQEEQGFAFDEVVFYIDLLRTDEINLDYIFSLIYDENRLKNLSIDQIKRMIRSSIGLRAKEELIINFIEKEIALKNIKSKEEVITKFYEYAQNIGEKEIQSMINEMKLDSTKSQEVIKAW</sequence>
<dbReference type="GO" id="GO:0009035">
    <property type="term" value="F:type I site-specific deoxyribonuclease activity"/>
    <property type="evidence" value="ECO:0007669"/>
    <property type="project" value="UniProtKB-EC"/>
</dbReference>
<protein>
    <submittedName>
        <fullName evidence="2">Type I restriction enzyme EcoR124II R protein</fullName>
        <ecNumber evidence="2">3.1.21.3</ecNumber>
    </submittedName>
</protein>
<dbReference type="EC" id="3.1.21.3" evidence="2"/>
<gene>
    <name evidence="2" type="primary">hsdR_2</name>
    <name evidence="2" type="ORF">NCTC10132_00472</name>
</gene>
<proteinExistence type="predicted"/>
<dbReference type="Pfam" id="PF12008">
    <property type="entry name" value="EcoR124_C"/>
    <property type="match status" value="1"/>
</dbReference>
<evidence type="ECO:0000313" key="3">
    <source>
        <dbReference type="Proteomes" id="UP000257559"/>
    </source>
</evidence>
<evidence type="ECO:0000313" key="2">
    <source>
        <dbReference type="EMBL" id="SYV97113.1"/>
    </source>
</evidence>
<dbReference type="EMBL" id="LS991951">
    <property type="protein sequence ID" value="SYV97113.1"/>
    <property type="molecule type" value="Genomic_DNA"/>
</dbReference>
<keyword evidence="3" id="KW-1185">Reference proteome</keyword>
<reference evidence="3" key="1">
    <citation type="submission" date="2018-06" db="EMBL/GenBank/DDBJ databases">
        <authorList>
            <consortium name="Pathogen Informatics"/>
        </authorList>
    </citation>
    <scope>NUCLEOTIDE SEQUENCE [LARGE SCALE GENOMIC DNA]</scope>
    <source>
        <strain evidence="3">NCTC10132</strain>
    </source>
</reference>